<dbReference type="PANTHER" id="PTHR31761:SF1">
    <property type="entry name" value="LARGE RIBOSOMAL SUBUNIT PROTEIN ML64"/>
    <property type="match status" value="1"/>
</dbReference>
<evidence type="ECO:0000256" key="9">
    <source>
        <dbReference type="ARBA" id="ARBA00023306"/>
    </source>
</evidence>
<evidence type="ECO:0000256" key="1">
    <source>
        <dbReference type="ARBA" id="ARBA00004123"/>
    </source>
</evidence>
<evidence type="ECO:0000256" key="10">
    <source>
        <dbReference type="ARBA" id="ARBA00030700"/>
    </source>
</evidence>
<dbReference type="GO" id="GO:0005634">
    <property type="term" value="C:nucleus"/>
    <property type="evidence" value="ECO:0007669"/>
    <property type="project" value="UniProtKB-SubCell"/>
</dbReference>
<evidence type="ECO:0000256" key="14">
    <source>
        <dbReference type="SAM" id="MobiDB-lite"/>
    </source>
</evidence>
<evidence type="ECO:0000256" key="5">
    <source>
        <dbReference type="ARBA" id="ARBA00023054"/>
    </source>
</evidence>
<comment type="caution">
    <text evidence="15">The sequence shown here is derived from an EMBL/GenBank/DDBJ whole genome shotgun (WGS) entry which is preliminary data.</text>
</comment>
<keyword evidence="4" id="KW-0689">Ribosomal protein</keyword>
<comment type="similarity">
    <text evidence="3">Belongs to the mitochondrion-specific ribosomal protein mL64 family.</text>
</comment>
<organism evidence="15 16">
    <name type="scientific">Acanthoscelides obtectus</name>
    <name type="common">Bean weevil</name>
    <name type="synonym">Bruchus obtectus</name>
    <dbReference type="NCBI Taxonomy" id="200917"/>
    <lineage>
        <taxon>Eukaryota</taxon>
        <taxon>Metazoa</taxon>
        <taxon>Ecdysozoa</taxon>
        <taxon>Arthropoda</taxon>
        <taxon>Hexapoda</taxon>
        <taxon>Insecta</taxon>
        <taxon>Pterygota</taxon>
        <taxon>Neoptera</taxon>
        <taxon>Endopterygota</taxon>
        <taxon>Coleoptera</taxon>
        <taxon>Polyphaga</taxon>
        <taxon>Cucujiformia</taxon>
        <taxon>Chrysomeloidea</taxon>
        <taxon>Chrysomelidae</taxon>
        <taxon>Bruchinae</taxon>
        <taxon>Bruchini</taxon>
        <taxon>Acanthoscelides</taxon>
    </lineage>
</organism>
<evidence type="ECO:0000313" key="15">
    <source>
        <dbReference type="EMBL" id="CAH1977950.1"/>
    </source>
</evidence>
<comment type="subcellular location">
    <subcellularLocation>
        <location evidence="2">Mitochondrion</location>
    </subcellularLocation>
    <subcellularLocation>
        <location evidence="1">Nucleus</location>
    </subcellularLocation>
</comment>
<evidence type="ECO:0000256" key="8">
    <source>
        <dbReference type="ARBA" id="ARBA00023274"/>
    </source>
</evidence>
<gene>
    <name evidence="15" type="ORF">ACAOBT_LOCUS12979</name>
</gene>
<evidence type="ECO:0000256" key="3">
    <source>
        <dbReference type="ARBA" id="ARBA00005421"/>
    </source>
</evidence>
<keyword evidence="16" id="KW-1185">Reference proteome</keyword>
<protein>
    <recommendedName>
        <fullName evidence="11">Large ribosomal subunit protein mL64</fullName>
    </recommendedName>
    <alternativeName>
        <fullName evidence="10">39S ribosomal protein L59, mitochondrial</fullName>
    </alternativeName>
    <alternativeName>
        <fullName evidence="12">Growth arrest and DNA damage-inducible proteins-interacting protein 1</fullName>
    </alternativeName>
</protein>
<dbReference type="InterPro" id="IPR043035">
    <property type="entry name" value="Ribosomal_mL64_sf"/>
</dbReference>
<keyword evidence="9" id="KW-0131">Cell cycle</keyword>
<keyword evidence="7" id="KW-0539">Nucleus</keyword>
<comment type="function">
    <text evidence="13">Acts as a negative regulator of G1 to S cell cycle phase progression by inhibiting cyclin-dependent kinases. Inhibitory effects are additive with GADD45 proteins but also occur in the absence of GADD45 proteins. Acts as a repressor of the orphan nuclear receptor NR4A1 by inhibiting AB domain-mediated transcriptional activity. May be involved in the hormone-mediated regulation of NR4A1 transcriptional activity. May play a role in mitochondrial protein synthesis.</text>
</comment>
<feature type="compositionally biased region" description="Basic and acidic residues" evidence="14">
    <location>
        <begin position="251"/>
        <end position="270"/>
    </location>
</feature>
<evidence type="ECO:0000256" key="6">
    <source>
        <dbReference type="ARBA" id="ARBA00023128"/>
    </source>
</evidence>
<feature type="compositionally biased region" description="Basic and acidic residues" evidence="14">
    <location>
        <begin position="223"/>
        <end position="244"/>
    </location>
</feature>
<dbReference type="Proteomes" id="UP001152888">
    <property type="component" value="Unassembled WGS sequence"/>
</dbReference>
<proteinExistence type="inferred from homology"/>
<dbReference type="GO" id="GO:0005739">
    <property type="term" value="C:mitochondrion"/>
    <property type="evidence" value="ECO:0007669"/>
    <property type="project" value="UniProtKB-SubCell"/>
</dbReference>
<reference evidence="15" key="1">
    <citation type="submission" date="2022-03" db="EMBL/GenBank/DDBJ databases">
        <authorList>
            <person name="Sayadi A."/>
        </authorList>
    </citation>
    <scope>NUCLEOTIDE SEQUENCE</scope>
</reference>
<name>A0A9P0KT69_ACAOB</name>
<keyword evidence="6" id="KW-0496">Mitochondrion</keyword>
<dbReference type="Gene3D" id="6.10.280.120">
    <property type="entry name" value="Growth arrest and DNA-damage-inducible proteins-interacting protein 1"/>
    <property type="match status" value="1"/>
</dbReference>
<feature type="region of interest" description="Disordered" evidence="14">
    <location>
        <begin position="223"/>
        <end position="270"/>
    </location>
</feature>
<dbReference type="AlphaFoldDB" id="A0A9P0KT69"/>
<keyword evidence="8" id="KW-0687">Ribonucleoprotein</keyword>
<dbReference type="GO" id="GO:1990904">
    <property type="term" value="C:ribonucleoprotein complex"/>
    <property type="evidence" value="ECO:0007669"/>
    <property type="project" value="UniProtKB-KW"/>
</dbReference>
<dbReference type="OrthoDB" id="6247992at2759"/>
<evidence type="ECO:0000256" key="12">
    <source>
        <dbReference type="ARBA" id="ARBA00035485"/>
    </source>
</evidence>
<evidence type="ECO:0000256" key="2">
    <source>
        <dbReference type="ARBA" id="ARBA00004173"/>
    </source>
</evidence>
<dbReference type="Pfam" id="PF10147">
    <property type="entry name" value="CR6_interact"/>
    <property type="match status" value="1"/>
</dbReference>
<accession>A0A9P0KT69</accession>
<evidence type="ECO:0000313" key="16">
    <source>
        <dbReference type="Proteomes" id="UP001152888"/>
    </source>
</evidence>
<evidence type="ECO:0000256" key="11">
    <source>
        <dbReference type="ARBA" id="ARBA00035184"/>
    </source>
</evidence>
<dbReference type="GO" id="GO:0005840">
    <property type="term" value="C:ribosome"/>
    <property type="evidence" value="ECO:0007669"/>
    <property type="project" value="UniProtKB-KW"/>
</dbReference>
<evidence type="ECO:0000256" key="13">
    <source>
        <dbReference type="ARBA" id="ARBA00060144"/>
    </source>
</evidence>
<dbReference type="InterPro" id="IPR018472">
    <property type="entry name" value="Ribosomal_mL64"/>
</dbReference>
<dbReference type="PANTHER" id="PTHR31761">
    <property type="entry name" value="GROWTH ARREST AND DNA DAMAGE-INDUCIBLE PROTEINS-INTERACTING PROTEIN 1 GADD45GIP1"/>
    <property type="match status" value="1"/>
</dbReference>
<keyword evidence="5" id="KW-0175">Coiled coil</keyword>
<evidence type="ECO:0000256" key="4">
    <source>
        <dbReference type="ARBA" id="ARBA00022980"/>
    </source>
</evidence>
<sequence length="270" mass="31583">MICNKSGIARNLLLFNRRGLLCRNVSNDLNIEKLESETAVDVGPMDEEVRLKEEKVQMSRNKSRLYPGHRNIVLGKNPYDEPHLWHHGTLKYLRKTYGRYGSASGVDPATCWPTKEELSDKKDYEKVAHPFTIPEMVAVGRKEQAEKEEQIRLRQEGIVAKIAKLENWKQELYDKIAKKEQEATLAKQRKDRLIEEVRRHFGYTVDPRDEKFKEMLEKKEKEQKKALKEEKKKMKQAKMMERLLNKGATEQAKKEDEKGTKSTEEVKNAE</sequence>
<dbReference type="EMBL" id="CAKOFQ010006867">
    <property type="protein sequence ID" value="CAH1977950.1"/>
    <property type="molecule type" value="Genomic_DNA"/>
</dbReference>
<evidence type="ECO:0000256" key="7">
    <source>
        <dbReference type="ARBA" id="ARBA00023242"/>
    </source>
</evidence>